<gene>
    <name evidence="4" type="primary">LOC115812585</name>
</gene>
<evidence type="ECO:0000256" key="1">
    <source>
        <dbReference type="SAM" id="MobiDB-lite"/>
    </source>
</evidence>
<proteinExistence type="predicted"/>
<dbReference type="Proteomes" id="UP000504632">
    <property type="component" value="Chromosome 5"/>
</dbReference>
<feature type="compositionally biased region" description="Low complexity" evidence="1">
    <location>
        <begin position="186"/>
        <end position="200"/>
    </location>
</feature>
<dbReference type="PROSITE" id="PS51029">
    <property type="entry name" value="MADF"/>
    <property type="match status" value="1"/>
</dbReference>
<sequence length="308" mass="34328">MEEVRRSTGGARGSNEAVSTSSEFTHLAIVHLIEAMQRRWDVYGSRDRSRLFQSVQEELESLGHSLPVERIRRKWNNLIVTYKRVRERCRGNSQAKTSWEYFEMMDNIFGKTKIAQASPASATLLGFATTAKAAARTEERPSKNVPVAAVATSCLFPNGLITTSSQIPTLVPSPLLCTIAQKSNISPPSSTSATLPSVSTKPATTASRLPLRRRLKRSQLSSTTSLLAQHHGHSEKRTALLHNFLTGQEERARLDEQRQNKIDARERRKEKSVAKMADSLGRMATALELISSKQDTIIALLQRLTDKY</sequence>
<name>A0A6J2VI15_CHACN</name>
<dbReference type="GeneID" id="115812585"/>
<dbReference type="SMART" id="SM00595">
    <property type="entry name" value="MADF"/>
    <property type="match status" value="1"/>
</dbReference>
<evidence type="ECO:0000259" key="2">
    <source>
        <dbReference type="PROSITE" id="PS51029"/>
    </source>
</evidence>
<organism evidence="3 4">
    <name type="scientific">Chanos chanos</name>
    <name type="common">Milkfish</name>
    <name type="synonym">Mugil chanos</name>
    <dbReference type="NCBI Taxonomy" id="29144"/>
    <lineage>
        <taxon>Eukaryota</taxon>
        <taxon>Metazoa</taxon>
        <taxon>Chordata</taxon>
        <taxon>Craniata</taxon>
        <taxon>Vertebrata</taxon>
        <taxon>Euteleostomi</taxon>
        <taxon>Actinopterygii</taxon>
        <taxon>Neopterygii</taxon>
        <taxon>Teleostei</taxon>
        <taxon>Ostariophysi</taxon>
        <taxon>Gonorynchiformes</taxon>
        <taxon>Chanidae</taxon>
        <taxon>Chanos</taxon>
    </lineage>
</organism>
<reference evidence="4" key="1">
    <citation type="submission" date="2025-08" db="UniProtKB">
        <authorList>
            <consortium name="RefSeq"/>
        </authorList>
    </citation>
    <scope>IDENTIFICATION</scope>
</reference>
<keyword evidence="3" id="KW-1185">Reference proteome</keyword>
<protein>
    <submittedName>
        <fullName evidence="4">Uncharacterized protein LOC115812585</fullName>
    </submittedName>
</protein>
<accession>A0A6J2VI15</accession>
<dbReference type="RefSeq" id="XP_030630931.1">
    <property type="nucleotide sequence ID" value="XM_030775071.1"/>
</dbReference>
<dbReference type="AlphaFoldDB" id="A0A6J2VI15"/>
<dbReference type="OrthoDB" id="8902093at2759"/>
<dbReference type="InterPro" id="IPR044822">
    <property type="entry name" value="Myb_DNA-bind_4"/>
</dbReference>
<dbReference type="InterPro" id="IPR006578">
    <property type="entry name" value="MADF-dom"/>
</dbReference>
<dbReference type="InParanoid" id="A0A6J2VI15"/>
<feature type="region of interest" description="Disordered" evidence="1">
    <location>
        <begin position="185"/>
        <end position="214"/>
    </location>
</feature>
<evidence type="ECO:0000313" key="4">
    <source>
        <dbReference type="RefSeq" id="XP_030630931.1"/>
    </source>
</evidence>
<evidence type="ECO:0000313" key="3">
    <source>
        <dbReference type="Proteomes" id="UP000504632"/>
    </source>
</evidence>
<feature type="domain" description="MADF" evidence="2">
    <location>
        <begin position="28"/>
        <end position="113"/>
    </location>
</feature>
<dbReference type="Pfam" id="PF13837">
    <property type="entry name" value="Myb_DNA-bind_4"/>
    <property type="match status" value="1"/>
</dbReference>